<evidence type="ECO:0000256" key="1">
    <source>
        <dbReference type="SAM" id="Phobius"/>
    </source>
</evidence>
<name>A0ABW8ZB16_9BURK</name>
<keyword evidence="1" id="KW-1133">Transmembrane helix</keyword>
<comment type="caution">
    <text evidence="2">The sequence shown here is derived from an EMBL/GenBank/DDBJ whole genome shotgun (WGS) entry which is preliminary data.</text>
</comment>
<sequence>MTTVTFDTHQFIKKLEAAGLAEAQAEAISEAIKTASDTADTVSKKDLQIELAPIRTDLTVLGLIVAGVAALVLKSFF</sequence>
<organism evidence="2 3">
    <name type="scientific">Herbaspirillum rhizosphaerae</name>
    <dbReference type="NCBI Taxonomy" id="346179"/>
    <lineage>
        <taxon>Bacteria</taxon>
        <taxon>Pseudomonadati</taxon>
        <taxon>Pseudomonadota</taxon>
        <taxon>Betaproteobacteria</taxon>
        <taxon>Burkholderiales</taxon>
        <taxon>Oxalobacteraceae</taxon>
        <taxon>Herbaspirillum</taxon>
    </lineage>
</organism>
<accession>A0ABW8ZB16</accession>
<gene>
    <name evidence="2" type="ORF">PQR63_14260</name>
</gene>
<keyword evidence="3" id="KW-1185">Reference proteome</keyword>
<evidence type="ECO:0000313" key="3">
    <source>
        <dbReference type="Proteomes" id="UP001629214"/>
    </source>
</evidence>
<evidence type="ECO:0000313" key="2">
    <source>
        <dbReference type="EMBL" id="MFL9879558.1"/>
    </source>
</evidence>
<dbReference type="RefSeq" id="WP_408168599.1">
    <property type="nucleotide sequence ID" value="NZ_JAQQFR010000009.1"/>
</dbReference>
<dbReference type="EMBL" id="JAQQFR010000009">
    <property type="protein sequence ID" value="MFL9879558.1"/>
    <property type="molecule type" value="Genomic_DNA"/>
</dbReference>
<keyword evidence="1" id="KW-0812">Transmembrane</keyword>
<dbReference type="Proteomes" id="UP001629214">
    <property type="component" value="Unassembled WGS sequence"/>
</dbReference>
<feature type="transmembrane region" description="Helical" evidence="1">
    <location>
        <begin position="58"/>
        <end position="76"/>
    </location>
</feature>
<keyword evidence="1" id="KW-0472">Membrane</keyword>
<protein>
    <submittedName>
        <fullName evidence="2">DUF1640 domain-containing protein</fullName>
    </submittedName>
</protein>
<reference evidence="2 3" key="1">
    <citation type="journal article" date="2024" name="Chem. Sci.">
        <title>Discovery of megapolipeptins by genome mining of a Burkholderiales bacteria collection.</title>
        <authorList>
            <person name="Paulo B.S."/>
            <person name="Recchia M.J.J."/>
            <person name="Lee S."/>
            <person name="Fergusson C.H."/>
            <person name="Romanowski S.B."/>
            <person name="Hernandez A."/>
            <person name="Krull N."/>
            <person name="Liu D.Y."/>
            <person name="Cavanagh H."/>
            <person name="Bos A."/>
            <person name="Gray C.A."/>
            <person name="Murphy B.T."/>
            <person name="Linington R.G."/>
            <person name="Eustaquio A.S."/>
        </authorList>
    </citation>
    <scope>NUCLEOTIDE SEQUENCE [LARGE SCALE GENOMIC DNA]</scope>
    <source>
        <strain evidence="2 3">RL21-008-BIB-B</strain>
    </source>
</reference>
<dbReference type="Gene3D" id="1.20.5.340">
    <property type="match status" value="1"/>
</dbReference>
<proteinExistence type="predicted"/>